<keyword evidence="4" id="KW-1185">Reference proteome</keyword>
<dbReference type="GO" id="GO:0016715">
    <property type="term" value="F:oxidoreductase activity, acting on paired donors, with incorporation or reduction of molecular oxygen, reduced ascorbate as one donor, and incorporation of one atom of oxygen"/>
    <property type="evidence" value="ECO:0007669"/>
    <property type="project" value="InterPro"/>
</dbReference>
<feature type="signal peptide" evidence="2">
    <location>
        <begin position="1"/>
        <end position="22"/>
    </location>
</feature>
<evidence type="ECO:0000313" key="3">
    <source>
        <dbReference type="EMBL" id="QJR36625.1"/>
    </source>
</evidence>
<dbReference type="Gene3D" id="2.60.120.230">
    <property type="match status" value="1"/>
</dbReference>
<keyword evidence="2" id="KW-0732">Signal</keyword>
<dbReference type="EMBL" id="CP053085">
    <property type="protein sequence ID" value="QJR36625.1"/>
    <property type="molecule type" value="Genomic_DNA"/>
</dbReference>
<dbReference type="InterPro" id="IPR014784">
    <property type="entry name" value="Cu2_ascorb_mOase-like_C"/>
</dbReference>
<accession>A0A6M4IR60</accession>
<dbReference type="PROSITE" id="PS51257">
    <property type="entry name" value="PROKAR_LIPOPROTEIN"/>
    <property type="match status" value="1"/>
</dbReference>
<evidence type="ECO:0000256" key="1">
    <source>
        <dbReference type="ARBA" id="ARBA00023157"/>
    </source>
</evidence>
<dbReference type="InterPro" id="IPR008977">
    <property type="entry name" value="PHM/PNGase_F_dom_sf"/>
</dbReference>
<dbReference type="AlphaFoldDB" id="A0A6M4IR60"/>
<name>A0A6M4IR60_9BACT</name>
<gene>
    <name evidence="3" type="ORF">HKW67_14455</name>
</gene>
<evidence type="ECO:0000313" key="4">
    <source>
        <dbReference type="Proteomes" id="UP000500938"/>
    </source>
</evidence>
<protein>
    <recommendedName>
        <fullName evidence="5">Copper type II ascorbate-dependent monooxygenase C-terminal domain-containing protein</fullName>
    </recommendedName>
</protein>
<dbReference type="KEGG" id="ggr:HKW67_14455"/>
<dbReference type="SUPFAM" id="SSF49742">
    <property type="entry name" value="PHM/PNGase F"/>
    <property type="match status" value="1"/>
</dbReference>
<proteinExistence type="predicted"/>
<sequence>MPCSRIAWSMLFGLVSACGGDAATDGLPASAAVDGTFARIQRDILDRSCVSCHRTGDANARQSQLVLTSDSAYLQLVGVGAVQQIARADGVTRVKPFRADSSLLYHKLSWVPGHHSRDYGQLMPMGTTKGVTAGQLEYVRRWIEAGAPRSGHVVDTAVLADVRLQSASFTPLGAPTTAGLQLKVDSFAVSPGSERELFVYRRVGNANDLYVTRIQSRMRPGSHHLLLYTFDESRTSFPCNLRPSADAVRDIRNADGTMNIVNMLPMACHVYFAGAMTQDFDYRFPPGVALRLPANASLDFNVHYVNRAPIDLPGEAFANLYTADRAQVQTVARTLNLANTSFSLPAKQRTTIRTVFPMSVRTTVLGLTSHMHSMGERYEIRLRRADGTETSVYVNTDWEHPGFTNFDTPIVLQPGDALVSVVTFNNVTDRSIGFGLLSTDEMNIIFGYAY</sequence>
<feature type="chain" id="PRO_5026674326" description="Copper type II ascorbate-dependent monooxygenase C-terminal domain-containing protein" evidence="2">
    <location>
        <begin position="23"/>
        <end position="450"/>
    </location>
</feature>
<organism evidence="3 4">
    <name type="scientific">Gemmatimonas groenlandica</name>
    <dbReference type="NCBI Taxonomy" id="2732249"/>
    <lineage>
        <taxon>Bacteria</taxon>
        <taxon>Pseudomonadati</taxon>
        <taxon>Gemmatimonadota</taxon>
        <taxon>Gemmatimonadia</taxon>
        <taxon>Gemmatimonadales</taxon>
        <taxon>Gemmatimonadaceae</taxon>
        <taxon>Gemmatimonas</taxon>
    </lineage>
</organism>
<keyword evidence="1" id="KW-1015">Disulfide bond</keyword>
<reference evidence="3 4" key="1">
    <citation type="submission" date="2020-05" db="EMBL/GenBank/DDBJ databases">
        <title>Complete genome sequence of Gemmatimonas greenlandica TET16.</title>
        <authorList>
            <person name="Zeng Y."/>
        </authorList>
    </citation>
    <scope>NUCLEOTIDE SEQUENCE [LARGE SCALE GENOMIC DNA]</scope>
    <source>
        <strain evidence="3 4">TET16</strain>
    </source>
</reference>
<dbReference type="Proteomes" id="UP000500938">
    <property type="component" value="Chromosome"/>
</dbReference>
<evidence type="ECO:0000256" key="2">
    <source>
        <dbReference type="SAM" id="SignalP"/>
    </source>
</evidence>
<evidence type="ECO:0008006" key="5">
    <source>
        <dbReference type="Google" id="ProtNLM"/>
    </source>
</evidence>